<dbReference type="SUPFAM" id="SSF110849">
    <property type="entry name" value="ParB/Sulfiredoxin"/>
    <property type="match status" value="1"/>
</dbReference>
<name>A0ABR4XKP0_9PORP</name>
<keyword evidence="3" id="KW-0238">DNA-binding</keyword>
<dbReference type="EMBL" id="JQZV01000013">
    <property type="protein sequence ID" value="KGN92277.1"/>
    <property type="molecule type" value="Genomic_DNA"/>
</dbReference>
<dbReference type="SMART" id="SM00470">
    <property type="entry name" value="ParB"/>
    <property type="match status" value="1"/>
</dbReference>
<dbReference type="InterPro" id="IPR041468">
    <property type="entry name" value="HTH_ParB/Spo0J"/>
</dbReference>
<keyword evidence="2" id="KW-0159">Chromosome partition</keyword>
<dbReference type="Gene3D" id="3.90.1530.30">
    <property type="match status" value="1"/>
</dbReference>
<sequence length="306" mass="34432">MSKKRNRSLGRGLGSLLGDDIMPDIQPSGASSISEILLEEIEPNKEQPRSFFDENALSELANSIKSVGIIQPITVFVNKGEEGKRYKIISGERRYKASLIAGLTTIPAYVRTAEDEQVMEMALIENIQREDLNPIEVSLAFKRLIEEYQLTQEELSSRVGKNRATIANYLRLLKLPSEVQMGLKDRVIDMGHARALLPLEDSALQIELYRQILIDHLSVRQVEAIVKRYKDDEKRLDNGTAEAATPKKTAEKAVELDLLAQRFSAIFKTNVNFSLSKQGKGKITIPFTSEEQLEEILHLLDSLPNK</sequence>
<evidence type="ECO:0000259" key="4">
    <source>
        <dbReference type="PROSITE" id="PS50943"/>
    </source>
</evidence>
<dbReference type="NCBIfam" id="TIGR00180">
    <property type="entry name" value="parB_part"/>
    <property type="match status" value="1"/>
</dbReference>
<dbReference type="InterPro" id="IPR004437">
    <property type="entry name" value="ParB/RepB/Spo0J"/>
</dbReference>
<dbReference type="Pfam" id="PF02195">
    <property type="entry name" value="ParB_N"/>
    <property type="match status" value="1"/>
</dbReference>
<proteinExistence type="inferred from homology"/>
<dbReference type="InterPro" id="IPR057240">
    <property type="entry name" value="ParB_dimer_C"/>
</dbReference>
<comment type="similarity">
    <text evidence="1">Belongs to the ParB family.</text>
</comment>
<dbReference type="RefSeq" id="WP_036792532.1">
    <property type="nucleotide sequence ID" value="NZ_JQZV01000013.1"/>
</dbReference>
<dbReference type="PROSITE" id="PS50943">
    <property type="entry name" value="HTH_CROC1"/>
    <property type="match status" value="1"/>
</dbReference>
<dbReference type="Pfam" id="PF23552">
    <property type="entry name" value="ParB_C"/>
    <property type="match status" value="1"/>
</dbReference>
<dbReference type="SUPFAM" id="SSF109709">
    <property type="entry name" value="KorB DNA-binding domain-like"/>
    <property type="match status" value="1"/>
</dbReference>
<organism evidence="5 6">
    <name type="scientific">Porphyromonas canoris</name>
    <dbReference type="NCBI Taxonomy" id="36875"/>
    <lineage>
        <taxon>Bacteria</taxon>
        <taxon>Pseudomonadati</taxon>
        <taxon>Bacteroidota</taxon>
        <taxon>Bacteroidia</taxon>
        <taxon>Bacteroidales</taxon>
        <taxon>Porphyromonadaceae</taxon>
        <taxon>Porphyromonas</taxon>
    </lineage>
</organism>
<accession>A0ABR4XKP0</accession>
<gene>
    <name evidence="5" type="ORF">HQ43_09735</name>
</gene>
<evidence type="ECO:0000256" key="3">
    <source>
        <dbReference type="ARBA" id="ARBA00023125"/>
    </source>
</evidence>
<evidence type="ECO:0000313" key="5">
    <source>
        <dbReference type="EMBL" id="KGN92277.1"/>
    </source>
</evidence>
<dbReference type="InterPro" id="IPR001387">
    <property type="entry name" value="Cro/C1-type_HTH"/>
</dbReference>
<evidence type="ECO:0000313" key="6">
    <source>
        <dbReference type="Proteomes" id="UP000030101"/>
    </source>
</evidence>
<feature type="domain" description="HTH cro/C1-type" evidence="4">
    <location>
        <begin position="141"/>
        <end position="177"/>
    </location>
</feature>
<dbReference type="CDD" id="cd16393">
    <property type="entry name" value="SPO0J_N"/>
    <property type="match status" value="1"/>
</dbReference>
<evidence type="ECO:0000256" key="1">
    <source>
        <dbReference type="ARBA" id="ARBA00006295"/>
    </source>
</evidence>
<dbReference type="InterPro" id="IPR003115">
    <property type="entry name" value="ParB_N"/>
</dbReference>
<reference evidence="5 6" key="1">
    <citation type="submission" date="2014-08" db="EMBL/GenBank/DDBJ databases">
        <title>Porphyromonas canoris strain:OH2762 Genome sequencing.</title>
        <authorList>
            <person name="Wallis C."/>
            <person name="Deusch O."/>
            <person name="O'Flynn C."/>
            <person name="Davis I."/>
            <person name="Jospin G."/>
            <person name="Darling A.E."/>
            <person name="Coil D.A."/>
            <person name="Alexiev A."/>
            <person name="Horsfall A."/>
            <person name="Kirkwood N."/>
            <person name="Harris S."/>
            <person name="Eisen J.A."/>
        </authorList>
    </citation>
    <scope>NUCLEOTIDE SEQUENCE [LARGE SCALE GENOMIC DNA]</scope>
    <source>
        <strain evidence="6">COT-108 OH2762</strain>
    </source>
</reference>
<dbReference type="Gene3D" id="1.10.10.2830">
    <property type="match status" value="1"/>
</dbReference>
<dbReference type="InterPro" id="IPR050336">
    <property type="entry name" value="Chromosome_partition/occlusion"/>
</dbReference>
<dbReference type="PANTHER" id="PTHR33375:SF1">
    <property type="entry name" value="CHROMOSOME-PARTITIONING PROTEIN PARB-RELATED"/>
    <property type="match status" value="1"/>
</dbReference>
<comment type="caution">
    <text evidence="5">The sequence shown here is derived from an EMBL/GenBank/DDBJ whole genome shotgun (WGS) entry which is preliminary data.</text>
</comment>
<evidence type="ECO:0000256" key="2">
    <source>
        <dbReference type="ARBA" id="ARBA00022829"/>
    </source>
</evidence>
<dbReference type="InterPro" id="IPR036086">
    <property type="entry name" value="ParB/Sulfiredoxin_sf"/>
</dbReference>
<dbReference type="PANTHER" id="PTHR33375">
    <property type="entry name" value="CHROMOSOME-PARTITIONING PROTEIN PARB-RELATED"/>
    <property type="match status" value="1"/>
</dbReference>
<dbReference type="Pfam" id="PF17762">
    <property type="entry name" value="HTH_ParB"/>
    <property type="match status" value="1"/>
</dbReference>
<keyword evidence="6" id="KW-1185">Reference proteome</keyword>
<protein>
    <submittedName>
        <fullName evidence="5">Chromosome partitioning protein ParB</fullName>
    </submittedName>
</protein>
<dbReference type="Proteomes" id="UP000030101">
    <property type="component" value="Unassembled WGS sequence"/>
</dbReference>